<feature type="region of interest" description="Disordered" evidence="8">
    <location>
        <begin position="22"/>
        <end position="42"/>
    </location>
</feature>
<keyword evidence="6" id="KW-0804">Transcription</keyword>
<reference evidence="10" key="1">
    <citation type="submission" date="2014-02" db="EMBL/GenBank/DDBJ databases">
        <authorList>
            <person name="Genoscope - CEA"/>
        </authorList>
    </citation>
    <scope>NUCLEOTIDE SEQUENCE</scope>
    <source>
        <strain evidence="10">LS3</strain>
    </source>
</reference>
<accession>A0A060TCL4</accession>
<evidence type="ECO:0000259" key="9">
    <source>
        <dbReference type="Pfam" id="PF09816"/>
    </source>
</evidence>
<feature type="domain" description="Transcription elongation factor Eaf N-terminal" evidence="9">
    <location>
        <begin position="35"/>
        <end position="127"/>
    </location>
</feature>
<feature type="compositionally biased region" description="Basic and acidic residues" evidence="8">
    <location>
        <begin position="165"/>
        <end position="174"/>
    </location>
</feature>
<evidence type="ECO:0000256" key="3">
    <source>
        <dbReference type="ARBA" id="ARBA00022553"/>
    </source>
</evidence>
<organism evidence="10">
    <name type="scientific">Blastobotrys adeninivorans</name>
    <name type="common">Yeast</name>
    <name type="synonym">Arxula adeninivorans</name>
    <dbReference type="NCBI Taxonomy" id="409370"/>
    <lineage>
        <taxon>Eukaryota</taxon>
        <taxon>Fungi</taxon>
        <taxon>Dikarya</taxon>
        <taxon>Ascomycota</taxon>
        <taxon>Saccharomycotina</taxon>
        <taxon>Dipodascomycetes</taxon>
        <taxon>Dipodascales</taxon>
        <taxon>Trichomonascaceae</taxon>
        <taxon>Blastobotrys</taxon>
    </lineage>
</organism>
<comment type="similarity">
    <text evidence="2">Belongs to the EAF family.</text>
</comment>
<comment type="subcellular location">
    <subcellularLocation>
        <location evidence="1">Nucleus</location>
    </subcellularLocation>
</comment>
<keyword evidence="3" id="KW-0597">Phosphoprotein</keyword>
<dbReference type="Pfam" id="PF09816">
    <property type="entry name" value="EAF"/>
    <property type="match status" value="1"/>
</dbReference>
<name>A0A060TCL4_BLAAD</name>
<evidence type="ECO:0000256" key="8">
    <source>
        <dbReference type="SAM" id="MobiDB-lite"/>
    </source>
</evidence>
<reference evidence="10" key="2">
    <citation type="submission" date="2014-06" db="EMBL/GenBank/DDBJ databases">
        <title>The complete genome of Blastobotrys (Arxula) adeninivorans LS3 - a yeast of biotechnological interest.</title>
        <authorList>
            <person name="Kunze G."/>
            <person name="Gaillardin C."/>
            <person name="Czernicka M."/>
            <person name="Durrens P."/>
            <person name="Martin T."/>
            <person name="Boer E."/>
            <person name="Gabaldon T."/>
            <person name="Cruz J."/>
            <person name="Talla E."/>
            <person name="Marck C."/>
            <person name="Goffeau A."/>
            <person name="Barbe V."/>
            <person name="Baret P."/>
            <person name="Baronian K."/>
            <person name="Beier S."/>
            <person name="Bleykasten C."/>
            <person name="Bode R."/>
            <person name="Casaregola S."/>
            <person name="Despons L."/>
            <person name="Fairhead C."/>
            <person name="Giersberg M."/>
            <person name="Gierski P."/>
            <person name="Hahnel U."/>
            <person name="Hartmann A."/>
            <person name="Jankowska D."/>
            <person name="Jubin C."/>
            <person name="Jung P."/>
            <person name="Lafontaine I."/>
            <person name="Leh-Louis V."/>
            <person name="Lemaire M."/>
            <person name="Marcet-Houben M."/>
            <person name="Mascher M."/>
            <person name="Morel G."/>
            <person name="Richard G.-F."/>
            <person name="Riechen J."/>
            <person name="Sacerdot C."/>
            <person name="Sarkar A."/>
            <person name="Savel G."/>
            <person name="Schacherer J."/>
            <person name="Sherman D."/>
            <person name="Straub M.-L."/>
            <person name="Stein N."/>
            <person name="Thierry A."/>
            <person name="Trautwein-Schult A."/>
            <person name="Westhof E."/>
            <person name="Worch S."/>
            <person name="Dujon B."/>
            <person name="Souciet J.-L."/>
            <person name="Wincker P."/>
            <person name="Scholz U."/>
            <person name="Neuveglise N."/>
        </authorList>
    </citation>
    <scope>NUCLEOTIDE SEQUENCE</scope>
    <source>
        <strain evidence="10">LS3</strain>
    </source>
</reference>
<dbReference type="EMBL" id="HG937694">
    <property type="protein sequence ID" value="CDP38544.1"/>
    <property type="molecule type" value="Genomic_DNA"/>
</dbReference>
<gene>
    <name evidence="10" type="ORF">GNLVRS02_ARAD1D37026g</name>
</gene>
<dbReference type="GO" id="GO:0006368">
    <property type="term" value="P:transcription elongation by RNA polymerase II"/>
    <property type="evidence" value="ECO:0007669"/>
    <property type="project" value="InterPro"/>
</dbReference>
<dbReference type="InterPro" id="IPR019194">
    <property type="entry name" value="Tscrpt_elong_fac_Eaf_N"/>
</dbReference>
<keyword evidence="4" id="KW-0805">Transcription regulation</keyword>
<dbReference type="AlphaFoldDB" id="A0A060TCL4"/>
<dbReference type="GO" id="GO:0032783">
    <property type="term" value="C:super elongation complex"/>
    <property type="evidence" value="ECO:0007669"/>
    <property type="project" value="InterPro"/>
</dbReference>
<dbReference type="GO" id="GO:0003711">
    <property type="term" value="F:transcription elongation factor activity"/>
    <property type="evidence" value="ECO:0007669"/>
    <property type="project" value="TreeGrafter"/>
</dbReference>
<evidence type="ECO:0000256" key="1">
    <source>
        <dbReference type="ARBA" id="ARBA00004123"/>
    </source>
</evidence>
<sequence length="318" mass="33961">MTEVFSTEGEYAVNVPPSVLNAMKNRRSGEGPQASQGSNGKVFSVRYGFRPDSLDTGAPFQLTRGEGVKSEDFLIEAPGAHGSEPHLFRGQATSAKDNEYVLVFNQSTKSFDLQLLDFTLRMNASREKPSTRKQLSLPPREGSSTPVGTPVTSTPAGASNSFSEKASKPDEPQRVTRAPSGAKASSSPMPETSSLPKKPKAKRKPKTESKPVANVSADDDGDDDDLMGLADELEESLEDEGSAEANNNESKSDNTSDEDEDMGNNVMVLEPIPSARQTPMSAFSSPALGTPRGSGPISLRGYVGNRPEEDDLSSSEEE</sequence>
<dbReference type="InterPro" id="IPR027093">
    <property type="entry name" value="EAF_fam"/>
</dbReference>
<keyword evidence="5" id="KW-0010">Activator</keyword>
<evidence type="ECO:0000256" key="6">
    <source>
        <dbReference type="ARBA" id="ARBA00023163"/>
    </source>
</evidence>
<feature type="region of interest" description="Disordered" evidence="8">
    <location>
        <begin position="122"/>
        <end position="318"/>
    </location>
</feature>
<evidence type="ECO:0000256" key="2">
    <source>
        <dbReference type="ARBA" id="ARBA00007798"/>
    </source>
</evidence>
<feature type="compositionally biased region" description="Acidic residues" evidence="8">
    <location>
        <begin position="308"/>
        <end position="318"/>
    </location>
</feature>
<feature type="compositionally biased region" description="Polar residues" evidence="8">
    <location>
        <begin position="183"/>
        <end position="195"/>
    </location>
</feature>
<feature type="compositionally biased region" description="Polar residues" evidence="8">
    <location>
        <begin position="275"/>
        <end position="284"/>
    </location>
</feature>
<keyword evidence="7" id="KW-0539">Nucleus</keyword>
<feature type="compositionally biased region" description="Low complexity" evidence="8">
    <location>
        <begin position="142"/>
        <end position="155"/>
    </location>
</feature>
<evidence type="ECO:0000256" key="4">
    <source>
        <dbReference type="ARBA" id="ARBA00023015"/>
    </source>
</evidence>
<evidence type="ECO:0000313" key="10">
    <source>
        <dbReference type="EMBL" id="CDP38544.1"/>
    </source>
</evidence>
<evidence type="ECO:0000256" key="5">
    <source>
        <dbReference type="ARBA" id="ARBA00023159"/>
    </source>
</evidence>
<evidence type="ECO:0000256" key="7">
    <source>
        <dbReference type="ARBA" id="ARBA00023242"/>
    </source>
</evidence>
<dbReference type="PANTHER" id="PTHR15970:SF2">
    <property type="entry name" value="ELL-ASSOCIATED FACTOR EAF"/>
    <property type="match status" value="1"/>
</dbReference>
<dbReference type="PANTHER" id="PTHR15970">
    <property type="entry name" value="ELL-ASSOCIATED FACTOR EAF"/>
    <property type="match status" value="1"/>
</dbReference>
<proteinExistence type="inferred from homology"/>
<feature type="compositionally biased region" description="Acidic residues" evidence="8">
    <location>
        <begin position="217"/>
        <end position="242"/>
    </location>
</feature>
<protein>
    <submittedName>
        <fullName evidence="10">ARAD1D37026p</fullName>
    </submittedName>
</protein>